<dbReference type="HOGENOM" id="CLU_002590_1_0_1"/>
<dbReference type="Pfam" id="PF24554">
    <property type="entry name" value="DUF7603"/>
    <property type="match status" value="1"/>
</dbReference>
<proteinExistence type="predicted"/>
<protein>
    <submittedName>
        <fullName evidence="5">Intracellular protein transport-like protein</fullName>
    </submittedName>
</protein>
<dbReference type="STRING" id="1072389.K1WS15"/>
<feature type="compositionally biased region" description="Low complexity" evidence="2">
    <location>
        <begin position="224"/>
        <end position="233"/>
    </location>
</feature>
<feature type="compositionally biased region" description="Polar residues" evidence="2">
    <location>
        <begin position="541"/>
        <end position="565"/>
    </location>
</feature>
<keyword evidence="6" id="KW-1185">Reference proteome</keyword>
<feature type="coiled-coil region" evidence="1">
    <location>
        <begin position="800"/>
        <end position="1098"/>
    </location>
</feature>
<dbReference type="EMBL" id="JH921440">
    <property type="protein sequence ID" value="EKD15841.1"/>
    <property type="molecule type" value="Genomic_DNA"/>
</dbReference>
<evidence type="ECO:0000256" key="1">
    <source>
        <dbReference type="SAM" id="Coils"/>
    </source>
</evidence>
<feature type="region of interest" description="Disordered" evidence="2">
    <location>
        <begin position="768"/>
        <end position="795"/>
    </location>
</feature>
<dbReference type="KEGG" id="mbe:MBM_05852"/>
<feature type="compositionally biased region" description="Low complexity" evidence="2">
    <location>
        <begin position="316"/>
        <end position="327"/>
    </location>
</feature>
<dbReference type="OMA" id="ELETTCE"/>
<feature type="compositionally biased region" description="Polar residues" evidence="2">
    <location>
        <begin position="401"/>
        <end position="430"/>
    </location>
</feature>
<feature type="coiled-coil region" evidence="1">
    <location>
        <begin position="1152"/>
        <end position="1214"/>
    </location>
</feature>
<feature type="region of interest" description="Disordered" evidence="2">
    <location>
        <begin position="154"/>
        <end position="241"/>
    </location>
</feature>
<dbReference type="eggNOG" id="ENOG502QU2M">
    <property type="taxonomic scope" value="Eukaryota"/>
</dbReference>
<dbReference type="AlphaFoldDB" id="K1WS15"/>
<evidence type="ECO:0000313" key="6">
    <source>
        <dbReference type="Proteomes" id="UP000006753"/>
    </source>
</evidence>
<dbReference type="InterPro" id="IPR056023">
    <property type="entry name" value="DUF7603"/>
</dbReference>
<feature type="chain" id="PRO_5003854924" evidence="3">
    <location>
        <begin position="18"/>
        <end position="1219"/>
    </location>
</feature>
<organism evidence="5 6">
    <name type="scientific">Marssonina brunnea f. sp. multigermtubi (strain MB_m1)</name>
    <name type="common">Marssonina leaf spot fungus</name>
    <dbReference type="NCBI Taxonomy" id="1072389"/>
    <lineage>
        <taxon>Eukaryota</taxon>
        <taxon>Fungi</taxon>
        <taxon>Dikarya</taxon>
        <taxon>Ascomycota</taxon>
        <taxon>Pezizomycotina</taxon>
        <taxon>Leotiomycetes</taxon>
        <taxon>Helotiales</taxon>
        <taxon>Drepanopezizaceae</taxon>
        <taxon>Drepanopeziza</taxon>
    </lineage>
</organism>
<feature type="compositionally biased region" description="Low complexity" evidence="2">
    <location>
        <begin position="65"/>
        <end position="80"/>
    </location>
</feature>
<name>K1WS15_MARBU</name>
<feature type="signal peptide" evidence="3">
    <location>
        <begin position="1"/>
        <end position="17"/>
    </location>
</feature>
<feature type="region of interest" description="Disordered" evidence="2">
    <location>
        <begin position="19"/>
        <end position="44"/>
    </location>
</feature>
<sequence length="1219" mass="135122">MLHLFLAALSSRRVVRARVQRSSSSRCSHSRPRPSASASAHSQSHCHSDSYCSCRSHSHSHLHLHAGPQAQAQAQEQGQGSRPGQGQGQGTIHGALDRAYISTIFTTSTSDFTSRPARTSTSSPSSSAANQCLSHQPSALLKIIIIMEDARRSFSSASSPSSPASSSSCFSLQQPETREDSTLSAPPLDPVHPLKIADTDHARSGSHFTNSSLAIRSRAETLASNTSSSSLSSPVRRKPLPATASPLVSRFSTPEYLTAKLYRPNQPFVRPFSVDSPTLHEFPPTPGLPYIPAELTQQKYIVSTALSNEPVALTAATATPPDTGTDTSLPNHQTNPEEHIPIPNLLVPSPPPASDYSSEHVRLTSEASASEASTSGPWNSDSSSASYADSSMFSRKPTPQDEANVTTSRGYSTESDDSSATPQKPLSSPGASKLGSFFGWRAGNNPSPGTEKALANRTPPATDNSKAPARNIPGAIDVPKANSGVGGYFGSPYLQPPPTTPATPIPVAEMEKELKEISSELASSIRREMDLEDLVERLQSEALNPSPTTGKRTSDYFSDSGTSSVRYGDQDSKQDELDRMLRKAEQEKALMSLELTTKVQDERDRRKHLEVQIRELEERASQVDLSSMNSMDASGRLRDLEATCEDLRRRLAEERQLKDNFEDLLVALKGELQSSHNERDNLRDEIVPGLRARVEGLEAQAAEHERLTYEQSKMQQELQSLKNENLTLINAQRLQMEMQQQMTRFNAISEEATPSTPSSGLFRSNSVAQATGLSKSRPASLRRSTSVKNTESRDSLVERVKDVELQRDALHKALQSLLERQEHQNREHQKKIRQLELERDRALSSSPRRMGYDKEVAHLRQEINSLRRRADDAIEQKWQCEKGLSGLKMDLDRAEQEIGSLKTLLGESDILVPTGPRERGASGTVSSEALERSYKELQKAYRESLDRVKNLEAPGSRDKETERAMSELEQSLADAMSERDFARREAESLRGQSESLREGEMFHMGNEAALAEELRGSAKRVEELAIQVRQQLAANAALRQRLSETIERGEKEQRANAEKIMFMQRKLKSLEDQLMLAQQTTEEKVSRHENEIRGLKESHNVQLQRIREGIRSPRRFEPHSPISQLFAGSTKAPQLISTTSGTAMTVSEDSKMEFLKQKVGELEAALVEADRQMEEVVGRMNIAQIQVMELQNEREEAVRETKRLQHRIEQEKARALEVR</sequence>
<dbReference type="GeneID" id="18761787"/>
<keyword evidence="1" id="KW-0175">Coiled coil</keyword>
<evidence type="ECO:0000256" key="3">
    <source>
        <dbReference type="SAM" id="SignalP"/>
    </source>
</evidence>
<feature type="compositionally biased region" description="Low complexity" evidence="2">
    <location>
        <begin position="154"/>
        <end position="171"/>
    </location>
</feature>
<feature type="compositionally biased region" description="Low complexity" evidence="2">
    <location>
        <begin position="364"/>
        <end position="391"/>
    </location>
</feature>
<feature type="region of interest" description="Disordered" evidence="2">
    <location>
        <begin position="63"/>
        <end position="92"/>
    </location>
</feature>
<dbReference type="OrthoDB" id="5395440at2759"/>
<gene>
    <name evidence="5" type="ORF">MBM_05852</name>
</gene>
<evidence type="ECO:0000259" key="4">
    <source>
        <dbReference type="Pfam" id="PF24554"/>
    </source>
</evidence>
<keyword evidence="3" id="KW-0732">Signal</keyword>
<feature type="domain" description="DUF7603" evidence="4">
    <location>
        <begin position="964"/>
        <end position="1072"/>
    </location>
</feature>
<evidence type="ECO:0000313" key="5">
    <source>
        <dbReference type="EMBL" id="EKD15841.1"/>
    </source>
</evidence>
<reference evidence="5 6" key="1">
    <citation type="journal article" date="2012" name="BMC Genomics">
        <title>Sequencing the genome of Marssonina brunnea reveals fungus-poplar co-evolution.</title>
        <authorList>
            <person name="Zhu S."/>
            <person name="Cao Y.-Z."/>
            <person name="Jiang C."/>
            <person name="Tan B.-Y."/>
            <person name="Wang Z."/>
            <person name="Feng S."/>
            <person name="Zhang L."/>
            <person name="Su X.-H."/>
            <person name="Brejova B."/>
            <person name="Vinar T."/>
            <person name="Xu M."/>
            <person name="Wang M.-X."/>
            <person name="Zhang S.-G."/>
            <person name="Huang M.-R."/>
            <person name="Wu R."/>
            <person name="Zhou Y."/>
        </authorList>
    </citation>
    <scope>NUCLEOTIDE SEQUENCE [LARGE SCALE GENOMIC DNA]</scope>
    <source>
        <strain evidence="5 6">MB_m1</strain>
    </source>
</reference>
<feature type="region of interest" description="Disordered" evidence="2">
    <location>
        <begin position="316"/>
        <end position="478"/>
    </location>
</feature>
<feature type="compositionally biased region" description="Low complexity" evidence="2">
    <location>
        <begin position="20"/>
        <end position="44"/>
    </location>
</feature>
<feature type="compositionally biased region" description="Low complexity" evidence="2">
    <location>
        <begin position="110"/>
        <end position="129"/>
    </location>
</feature>
<feature type="compositionally biased region" description="Gly residues" evidence="2">
    <location>
        <begin position="81"/>
        <end position="91"/>
    </location>
</feature>
<dbReference type="Proteomes" id="UP000006753">
    <property type="component" value="Unassembled WGS sequence"/>
</dbReference>
<evidence type="ECO:0000256" key="2">
    <source>
        <dbReference type="SAM" id="MobiDB-lite"/>
    </source>
</evidence>
<accession>K1WS15</accession>
<feature type="region of interest" description="Disordered" evidence="2">
    <location>
        <begin position="539"/>
        <end position="575"/>
    </location>
</feature>
<dbReference type="InParanoid" id="K1WS15"/>
<feature type="region of interest" description="Disordered" evidence="2">
    <location>
        <begin position="110"/>
        <end position="131"/>
    </location>
</feature>